<sequence>MGMGQWCSTSSWAWGSVDQRPHGHGAVLINVIMGMGHFDQRLMGMGQCLSTASNHGAASLWAWGRVDQRPNGHGAALINDFMGMGQC</sequence>
<evidence type="ECO:0000313" key="2">
    <source>
        <dbReference type="Proteomes" id="UP001283361"/>
    </source>
</evidence>
<dbReference type="Proteomes" id="UP001283361">
    <property type="component" value="Unassembled WGS sequence"/>
</dbReference>
<organism evidence="1 2">
    <name type="scientific">Elysia crispata</name>
    <name type="common">lettuce slug</name>
    <dbReference type="NCBI Taxonomy" id="231223"/>
    <lineage>
        <taxon>Eukaryota</taxon>
        <taxon>Metazoa</taxon>
        <taxon>Spiralia</taxon>
        <taxon>Lophotrochozoa</taxon>
        <taxon>Mollusca</taxon>
        <taxon>Gastropoda</taxon>
        <taxon>Heterobranchia</taxon>
        <taxon>Euthyneura</taxon>
        <taxon>Panpulmonata</taxon>
        <taxon>Sacoglossa</taxon>
        <taxon>Placobranchoidea</taxon>
        <taxon>Plakobranchidae</taxon>
        <taxon>Elysia</taxon>
    </lineage>
</organism>
<evidence type="ECO:0000313" key="1">
    <source>
        <dbReference type="EMBL" id="KAK3766288.1"/>
    </source>
</evidence>
<accession>A0AAE1DEB9</accession>
<comment type="caution">
    <text evidence="1">The sequence shown here is derived from an EMBL/GenBank/DDBJ whole genome shotgun (WGS) entry which is preliminary data.</text>
</comment>
<dbReference type="AlphaFoldDB" id="A0AAE1DEB9"/>
<name>A0AAE1DEB9_9GAST</name>
<protein>
    <submittedName>
        <fullName evidence="1">Uncharacterized protein</fullName>
    </submittedName>
</protein>
<gene>
    <name evidence="1" type="ORF">RRG08_053791</name>
</gene>
<reference evidence="1" key="1">
    <citation type="journal article" date="2023" name="G3 (Bethesda)">
        <title>A reference genome for the long-term kleptoplast-retaining sea slug Elysia crispata morphotype clarki.</title>
        <authorList>
            <person name="Eastman K.E."/>
            <person name="Pendleton A.L."/>
            <person name="Shaikh M.A."/>
            <person name="Suttiyut T."/>
            <person name="Ogas R."/>
            <person name="Tomko P."/>
            <person name="Gavelis G."/>
            <person name="Widhalm J.R."/>
            <person name="Wisecaver J.H."/>
        </authorList>
    </citation>
    <scope>NUCLEOTIDE SEQUENCE</scope>
    <source>
        <strain evidence="1">ECLA1</strain>
    </source>
</reference>
<dbReference type="EMBL" id="JAWDGP010004237">
    <property type="protein sequence ID" value="KAK3766288.1"/>
    <property type="molecule type" value="Genomic_DNA"/>
</dbReference>
<keyword evidence="2" id="KW-1185">Reference proteome</keyword>
<proteinExistence type="predicted"/>